<keyword evidence="1" id="KW-0472">Membrane</keyword>
<sequence length="85" mass="8970">MAAQPSWRLESFSREEIGVFHRLQSRERGASAVEYGLLIAGIAAMVAVAVYSFGHLMGDKMGHDCGSVGGAIQSRVNGSATTNCP</sequence>
<keyword evidence="1" id="KW-1133">Transmembrane helix</keyword>
<keyword evidence="1" id="KW-0812">Transmembrane</keyword>
<organism evidence="2 3">
    <name type="scientific">Nocardioides panacihumi</name>
    <dbReference type="NCBI Taxonomy" id="400774"/>
    <lineage>
        <taxon>Bacteria</taxon>
        <taxon>Bacillati</taxon>
        <taxon>Actinomycetota</taxon>
        <taxon>Actinomycetes</taxon>
        <taxon>Propionibacteriales</taxon>
        <taxon>Nocardioidaceae</taxon>
        <taxon>Nocardioides</taxon>
    </lineage>
</organism>
<feature type="transmembrane region" description="Helical" evidence="1">
    <location>
        <begin position="32"/>
        <end position="53"/>
    </location>
</feature>
<evidence type="ECO:0008006" key="4">
    <source>
        <dbReference type="Google" id="ProtNLM"/>
    </source>
</evidence>
<keyword evidence="3" id="KW-1185">Reference proteome</keyword>
<dbReference type="Proteomes" id="UP001500571">
    <property type="component" value="Unassembled WGS sequence"/>
</dbReference>
<reference evidence="2 3" key="1">
    <citation type="journal article" date="2019" name="Int. J. Syst. Evol. Microbiol.">
        <title>The Global Catalogue of Microorganisms (GCM) 10K type strain sequencing project: providing services to taxonomists for standard genome sequencing and annotation.</title>
        <authorList>
            <consortium name="The Broad Institute Genomics Platform"/>
            <consortium name="The Broad Institute Genome Sequencing Center for Infectious Disease"/>
            <person name="Wu L."/>
            <person name="Ma J."/>
        </authorList>
    </citation>
    <scope>NUCLEOTIDE SEQUENCE [LARGE SCALE GENOMIC DNA]</scope>
    <source>
        <strain evidence="2 3">JCM 15309</strain>
    </source>
</reference>
<dbReference type="EMBL" id="BAAAPB010000002">
    <property type="protein sequence ID" value="GAA1961835.1"/>
    <property type="molecule type" value="Genomic_DNA"/>
</dbReference>
<comment type="caution">
    <text evidence="2">The sequence shown here is derived from an EMBL/GenBank/DDBJ whole genome shotgun (WGS) entry which is preliminary data.</text>
</comment>
<evidence type="ECO:0000313" key="3">
    <source>
        <dbReference type="Proteomes" id="UP001500571"/>
    </source>
</evidence>
<gene>
    <name evidence="2" type="ORF">GCM10009798_21990</name>
</gene>
<protein>
    <recommendedName>
        <fullName evidence="4">Flp family type IVb pilin</fullName>
    </recommendedName>
</protein>
<evidence type="ECO:0000313" key="2">
    <source>
        <dbReference type="EMBL" id="GAA1961835.1"/>
    </source>
</evidence>
<proteinExistence type="predicted"/>
<evidence type="ECO:0000256" key="1">
    <source>
        <dbReference type="SAM" id="Phobius"/>
    </source>
</evidence>
<accession>A0ABN2R1K6</accession>
<name>A0ABN2R1K6_9ACTN</name>